<dbReference type="AlphaFoldDB" id="A0A915JAT7"/>
<keyword evidence="1" id="KW-1185">Reference proteome</keyword>
<evidence type="ECO:0000313" key="2">
    <source>
        <dbReference type="WBParaSite" id="nRc.2.0.1.t22781-RA"/>
    </source>
</evidence>
<accession>A0A915JAT7</accession>
<evidence type="ECO:0000313" key="1">
    <source>
        <dbReference type="Proteomes" id="UP000887565"/>
    </source>
</evidence>
<name>A0A915JAT7_ROMCU</name>
<proteinExistence type="predicted"/>
<dbReference type="WBParaSite" id="nRc.2.0.1.t22781-RA">
    <property type="protein sequence ID" value="nRc.2.0.1.t22781-RA"/>
    <property type="gene ID" value="nRc.2.0.1.g22781"/>
</dbReference>
<protein>
    <submittedName>
        <fullName evidence="2">Uncharacterized protein</fullName>
    </submittedName>
</protein>
<organism evidence="1 2">
    <name type="scientific">Romanomermis culicivorax</name>
    <name type="common">Nematode worm</name>
    <dbReference type="NCBI Taxonomy" id="13658"/>
    <lineage>
        <taxon>Eukaryota</taxon>
        <taxon>Metazoa</taxon>
        <taxon>Ecdysozoa</taxon>
        <taxon>Nematoda</taxon>
        <taxon>Enoplea</taxon>
        <taxon>Dorylaimia</taxon>
        <taxon>Mermithida</taxon>
        <taxon>Mermithoidea</taxon>
        <taxon>Mermithidae</taxon>
        <taxon>Romanomermis</taxon>
    </lineage>
</organism>
<reference evidence="2" key="1">
    <citation type="submission" date="2022-11" db="UniProtKB">
        <authorList>
            <consortium name="WormBaseParasite"/>
        </authorList>
    </citation>
    <scope>IDENTIFICATION</scope>
</reference>
<sequence length="81" mass="9142">MKLIVKKVTKANTIIKGKEDYSPSHYPPPANVSLDVTYPTRAQKNGQIWDPWISVNISRIDAIFLDAETQNALTYHTRNGT</sequence>
<dbReference type="Proteomes" id="UP000887565">
    <property type="component" value="Unplaced"/>
</dbReference>